<dbReference type="PANTHER" id="PTHR43557:SF2">
    <property type="entry name" value="RIESKE DOMAIN-CONTAINING PROTEIN-RELATED"/>
    <property type="match status" value="1"/>
</dbReference>
<evidence type="ECO:0000256" key="3">
    <source>
        <dbReference type="ARBA" id="ARBA00022827"/>
    </source>
</evidence>
<evidence type="ECO:0000256" key="4">
    <source>
        <dbReference type="ARBA" id="ARBA00023002"/>
    </source>
</evidence>
<protein>
    <submittedName>
        <fullName evidence="7">Pyridine nucleotide-disulfide oxidoreductase</fullName>
    </submittedName>
</protein>
<dbReference type="InterPro" id="IPR028202">
    <property type="entry name" value="Reductase_C"/>
</dbReference>
<sequence>MSVVVIGAGQAGCQAAVSLREQGYRGPVTIVGDENVPPYQRPPLTKAYLAGDVDLDGVLVRPESFYAEHGIDLVLGDPAAAVVREDREVHLRSGLVLRYSHLVLATGARPRTLPGALTLRTVADAEVLRERLHRPARAVVIGAGFVGLEFAAVARTKGHEVTVVEALPRALARSVSPIVADHVVARHEERGVRVLLGAQLSAPERGNADLVVAGIGVVPNVALAEDAGLTVDDGVVVDAHLRTDDPFIYAIGDCASFSSAFAGTRIRLESVQNAMDQAMCVAAGIMGSAEPYTAVPWFWSDQYDMKLQIAGITRGHDRTEIDGDPSSGRFAVYCYRGDRLLGVECVNKPAAFVQTRRRLAERQEFSVA</sequence>
<comment type="caution">
    <text evidence="7">The sequence shown here is derived from an EMBL/GenBank/DDBJ whole genome shotgun (WGS) entry which is preliminary data.</text>
</comment>
<dbReference type="RefSeq" id="WP_189258536.1">
    <property type="nucleotide sequence ID" value="NZ_BMRE01000051.1"/>
</dbReference>
<evidence type="ECO:0000259" key="5">
    <source>
        <dbReference type="Pfam" id="PF07992"/>
    </source>
</evidence>
<evidence type="ECO:0000259" key="6">
    <source>
        <dbReference type="Pfam" id="PF14759"/>
    </source>
</evidence>
<reference evidence="8" key="1">
    <citation type="journal article" date="2019" name="Int. J. Syst. Evol. Microbiol.">
        <title>The Global Catalogue of Microorganisms (GCM) 10K type strain sequencing project: providing services to taxonomists for standard genome sequencing and annotation.</title>
        <authorList>
            <consortium name="The Broad Institute Genomics Platform"/>
            <consortium name="The Broad Institute Genome Sequencing Center for Infectious Disease"/>
            <person name="Wu L."/>
            <person name="Ma J."/>
        </authorList>
    </citation>
    <scope>NUCLEOTIDE SEQUENCE [LARGE SCALE GENOMIC DNA]</scope>
    <source>
        <strain evidence="8">JCM 3296</strain>
    </source>
</reference>
<feature type="domain" description="FAD/NAD(P)-binding" evidence="5">
    <location>
        <begin position="1"/>
        <end position="278"/>
    </location>
</feature>
<dbReference type="Proteomes" id="UP000649573">
    <property type="component" value="Unassembled WGS sequence"/>
</dbReference>
<name>A0ABQ2VB52_9PSEU</name>
<dbReference type="EMBL" id="BMRE01000051">
    <property type="protein sequence ID" value="GGU72490.1"/>
    <property type="molecule type" value="Genomic_DNA"/>
</dbReference>
<dbReference type="Pfam" id="PF07992">
    <property type="entry name" value="Pyr_redox_2"/>
    <property type="match status" value="1"/>
</dbReference>
<dbReference type="InterPro" id="IPR016156">
    <property type="entry name" value="FAD/NAD-linked_Rdtase_dimer_sf"/>
</dbReference>
<dbReference type="InterPro" id="IPR050446">
    <property type="entry name" value="FAD-oxidoreductase/Apoptosis"/>
</dbReference>
<dbReference type="PANTHER" id="PTHR43557">
    <property type="entry name" value="APOPTOSIS-INDUCING FACTOR 1"/>
    <property type="match status" value="1"/>
</dbReference>
<dbReference type="Pfam" id="PF14759">
    <property type="entry name" value="Reductase_C"/>
    <property type="match status" value="1"/>
</dbReference>
<evidence type="ECO:0000313" key="7">
    <source>
        <dbReference type="EMBL" id="GGU72490.1"/>
    </source>
</evidence>
<organism evidence="7 8">
    <name type="scientific">Lentzea flava</name>
    <dbReference type="NCBI Taxonomy" id="103732"/>
    <lineage>
        <taxon>Bacteria</taxon>
        <taxon>Bacillati</taxon>
        <taxon>Actinomycetota</taxon>
        <taxon>Actinomycetes</taxon>
        <taxon>Pseudonocardiales</taxon>
        <taxon>Pseudonocardiaceae</taxon>
        <taxon>Lentzea</taxon>
    </lineage>
</organism>
<accession>A0ABQ2VB52</accession>
<comment type="cofactor">
    <cofactor evidence="1">
        <name>FAD</name>
        <dbReference type="ChEBI" id="CHEBI:57692"/>
    </cofactor>
</comment>
<evidence type="ECO:0000256" key="2">
    <source>
        <dbReference type="ARBA" id="ARBA00022630"/>
    </source>
</evidence>
<dbReference type="SUPFAM" id="SSF55424">
    <property type="entry name" value="FAD/NAD-linked reductases, dimerisation (C-terminal) domain"/>
    <property type="match status" value="1"/>
</dbReference>
<dbReference type="PRINTS" id="PR00368">
    <property type="entry name" value="FADPNR"/>
</dbReference>
<keyword evidence="8" id="KW-1185">Reference proteome</keyword>
<keyword evidence="2" id="KW-0285">Flavoprotein</keyword>
<proteinExistence type="predicted"/>
<evidence type="ECO:0000313" key="8">
    <source>
        <dbReference type="Proteomes" id="UP000649573"/>
    </source>
</evidence>
<feature type="domain" description="Reductase C-terminal" evidence="6">
    <location>
        <begin position="297"/>
        <end position="366"/>
    </location>
</feature>
<dbReference type="PRINTS" id="PR00469">
    <property type="entry name" value="PNDRDTASEII"/>
</dbReference>
<keyword evidence="4" id="KW-0560">Oxidoreductase</keyword>
<dbReference type="InterPro" id="IPR036188">
    <property type="entry name" value="FAD/NAD-bd_sf"/>
</dbReference>
<gene>
    <name evidence="7" type="primary">hcaD</name>
    <name evidence="7" type="ORF">GCM10010178_75160</name>
</gene>
<dbReference type="Gene3D" id="3.50.50.60">
    <property type="entry name" value="FAD/NAD(P)-binding domain"/>
    <property type="match status" value="2"/>
</dbReference>
<dbReference type="Gene3D" id="3.30.390.30">
    <property type="match status" value="1"/>
</dbReference>
<dbReference type="SUPFAM" id="SSF51905">
    <property type="entry name" value="FAD/NAD(P)-binding domain"/>
    <property type="match status" value="2"/>
</dbReference>
<dbReference type="InterPro" id="IPR023753">
    <property type="entry name" value="FAD/NAD-binding_dom"/>
</dbReference>
<evidence type="ECO:0000256" key="1">
    <source>
        <dbReference type="ARBA" id="ARBA00001974"/>
    </source>
</evidence>
<keyword evidence="3" id="KW-0274">FAD</keyword>